<evidence type="ECO:0000313" key="1">
    <source>
        <dbReference type="EMBL" id="OEF23220.1"/>
    </source>
</evidence>
<keyword evidence="2" id="KW-1185">Reference proteome</keyword>
<dbReference type="Pfam" id="PF10115">
    <property type="entry name" value="HlyU"/>
    <property type="match status" value="1"/>
</dbReference>
<dbReference type="STRING" id="1188252.A1QC_12680"/>
<dbReference type="InterPro" id="IPR018772">
    <property type="entry name" value="Transcription_activator_HlyU"/>
</dbReference>
<accession>A0A1E5DZX3</accession>
<gene>
    <name evidence="1" type="ORF">A1QC_12680</name>
</gene>
<dbReference type="RefSeq" id="WP_017025306.1">
    <property type="nucleotide sequence ID" value="NZ_AJYK02000096.1"/>
</dbReference>
<dbReference type="OrthoDB" id="9800971at2"/>
<organism evidence="1 2">
    <name type="scientific">Vibrio rumoiensis 1S-45</name>
    <dbReference type="NCBI Taxonomy" id="1188252"/>
    <lineage>
        <taxon>Bacteria</taxon>
        <taxon>Pseudomonadati</taxon>
        <taxon>Pseudomonadota</taxon>
        <taxon>Gammaproteobacteria</taxon>
        <taxon>Vibrionales</taxon>
        <taxon>Vibrionaceae</taxon>
        <taxon>Vibrio</taxon>
    </lineage>
</organism>
<dbReference type="EMBL" id="AJYK02000096">
    <property type="protein sequence ID" value="OEF23220.1"/>
    <property type="molecule type" value="Genomic_DNA"/>
</dbReference>
<dbReference type="eggNOG" id="COG5453">
    <property type="taxonomic scope" value="Bacteria"/>
</dbReference>
<reference evidence="1 2" key="1">
    <citation type="journal article" date="2012" name="Science">
        <title>Ecological populations of bacteria act as socially cohesive units of antibiotic production and resistance.</title>
        <authorList>
            <person name="Cordero O.X."/>
            <person name="Wildschutte H."/>
            <person name="Kirkup B."/>
            <person name="Proehl S."/>
            <person name="Ngo L."/>
            <person name="Hussain F."/>
            <person name="Le Roux F."/>
            <person name="Mincer T."/>
            <person name="Polz M.F."/>
        </authorList>
    </citation>
    <scope>NUCLEOTIDE SEQUENCE [LARGE SCALE GENOMIC DNA]</scope>
    <source>
        <strain evidence="1 2">1S-45</strain>
    </source>
</reference>
<protein>
    <submittedName>
        <fullName evidence="1">Transcriptional regulator</fullName>
    </submittedName>
</protein>
<comment type="caution">
    <text evidence="1">The sequence shown here is derived from an EMBL/GenBank/DDBJ whole genome shotgun (WGS) entry which is preliminary data.</text>
</comment>
<proteinExistence type="predicted"/>
<name>A0A1E5DZX3_9VIBR</name>
<dbReference type="AlphaFoldDB" id="A0A1E5DZX3"/>
<evidence type="ECO:0000313" key="2">
    <source>
        <dbReference type="Proteomes" id="UP000094070"/>
    </source>
</evidence>
<sequence length="90" mass="10114">MGFLSKLFGAKEVEAKNVEPVEYNGYLIYPEPMAEGGQFRIAGRIVKDIQGEMKTYQFIRSDVLASESDANELMIKKAKLFIDQSGTTIF</sequence>
<dbReference type="Proteomes" id="UP000094070">
    <property type="component" value="Unassembled WGS sequence"/>
</dbReference>